<organism evidence="2 3">
    <name type="scientific">Streptomyces spongiicola</name>
    <dbReference type="NCBI Taxonomy" id="1690221"/>
    <lineage>
        <taxon>Bacteria</taxon>
        <taxon>Bacillati</taxon>
        <taxon>Actinomycetota</taxon>
        <taxon>Actinomycetes</taxon>
        <taxon>Kitasatosporales</taxon>
        <taxon>Streptomycetaceae</taxon>
        <taxon>Streptomyces</taxon>
    </lineage>
</organism>
<evidence type="ECO:0000259" key="1">
    <source>
        <dbReference type="Pfam" id="PF04149"/>
    </source>
</evidence>
<feature type="domain" description="DUF397" evidence="1">
    <location>
        <begin position="41"/>
        <end position="60"/>
    </location>
</feature>
<evidence type="ECO:0000313" key="2">
    <source>
        <dbReference type="EMBL" id="AWK11073.1"/>
    </source>
</evidence>
<evidence type="ECO:0000313" key="3">
    <source>
        <dbReference type="Proteomes" id="UP000245051"/>
    </source>
</evidence>
<keyword evidence="3" id="KW-1185">Reference proteome</keyword>
<name>A0ABM6V9P9_9ACTN</name>
<accession>A0ABM6V9P9</accession>
<proteinExistence type="predicted"/>
<dbReference type="Proteomes" id="UP000245051">
    <property type="component" value="Chromosome"/>
</dbReference>
<feature type="domain" description="DUF397" evidence="1">
    <location>
        <begin position="16"/>
        <end position="34"/>
    </location>
</feature>
<dbReference type="EMBL" id="CP029254">
    <property type="protein sequence ID" value="AWK11073.1"/>
    <property type="molecule type" value="Genomic_DNA"/>
</dbReference>
<protein>
    <submittedName>
        <fullName evidence="2">DUF397 domain-containing protein</fullName>
    </submittedName>
</protein>
<sequence length="125" mass="13079">MTTETASIRIDLSTVAWRKSSYSNGSGGNCVEVAEGFLGAARWRKSSYSNGSGGNCLEVAEGFLGAARWRKSSHSNGSGGDCVEVTDGLAGVVPVRDSKLPDGPVLVVPARAWASFVRTLKEAVE</sequence>
<reference evidence="2 3" key="1">
    <citation type="submission" date="2018-05" db="EMBL/GenBank/DDBJ databases">
        <title>Complete genome sequence of the Type Strain of Streptomyces spongiicola HNM0071, the producer of staurosporine.</title>
        <authorList>
            <person name="Zhou S."/>
            <person name="Huang X."/>
        </authorList>
    </citation>
    <scope>NUCLEOTIDE SEQUENCE [LARGE SCALE GENOMIC DNA]</scope>
    <source>
        <strain evidence="2 3">HNM0071</strain>
    </source>
</reference>
<dbReference type="InterPro" id="IPR007278">
    <property type="entry name" value="DUF397"/>
</dbReference>
<feature type="domain" description="DUF397" evidence="1">
    <location>
        <begin position="67"/>
        <end position="121"/>
    </location>
</feature>
<dbReference type="Pfam" id="PF04149">
    <property type="entry name" value="DUF397"/>
    <property type="match status" value="3"/>
</dbReference>
<gene>
    <name evidence="2" type="ORF">DDQ41_21595</name>
</gene>